<protein>
    <submittedName>
        <fullName evidence="8">Myc-type, basic helix-loop-helix (BHLH) domain-containing protein</fullName>
    </submittedName>
</protein>
<evidence type="ECO:0000256" key="5">
    <source>
        <dbReference type="ARBA" id="ARBA00023242"/>
    </source>
</evidence>
<evidence type="ECO:0000256" key="6">
    <source>
        <dbReference type="SAM" id="MobiDB-lite"/>
    </source>
</evidence>
<keyword evidence="3" id="KW-0238">DNA-binding</keyword>
<dbReference type="Proteomes" id="UP000245207">
    <property type="component" value="Unassembled WGS sequence"/>
</dbReference>
<dbReference type="GO" id="GO:0090575">
    <property type="term" value="C:RNA polymerase II transcription regulator complex"/>
    <property type="evidence" value="ECO:0007669"/>
    <property type="project" value="TreeGrafter"/>
</dbReference>
<evidence type="ECO:0000256" key="4">
    <source>
        <dbReference type="ARBA" id="ARBA00023163"/>
    </source>
</evidence>
<accession>A0A2U1MLC9</accession>
<comment type="subcellular location">
    <subcellularLocation>
        <location evidence="1">Nucleus</location>
    </subcellularLocation>
</comment>
<gene>
    <name evidence="8" type="ORF">CTI12_AA367280</name>
</gene>
<dbReference type="InterPro" id="IPR011598">
    <property type="entry name" value="bHLH_dom"/>
</dbReference>
<evidence type="ECO:0000256" key="2">
    <source>
        <dbReference type="ARBA" id="ARBA00023015"/>
    </source>
</evidence>
<evidence type="ECO:0000259" key="7">
    <source>
        <dbReference type="PROSITE" id="PS50888"/>
    </source>
</evidence>
<dbReference type="InterPro" id="IPR036638">
    <property type="entry name" value="HLH_DNA-bd_sf"/>
</dbReference>
<dbReference type="PANTHER" id="PTHR13935:SF106">
    <property type="entry name" value="ACHAETE-SCUTE COMPLEX PROTEIN T5-RELATED"/>
    <property type="match status" value="1"/>
</dbReference>
<dbReference type="Gene3D" id="4.10.280.10">
    <property type="entry name" value="Helix-loop-helix DNA-binding domain"/>
    <property type="match status" value="1"/>
</dbReference>
<evidence type="ECO:0000256" key="1">
    <source>
        <dbReference type="ARBA" id="ARBA00004123"/>
    </source>
</evidence>
<evidence type="ECO:0000313" key="8">
    <source>
        <dbReference type="EMBL" id="PWA62058.1"/>
    </source>
</evidence>
<dbReference type="Pfam" id="PF00010">
    <property type="entry name" value="HLH"/>
    <property type="match status" value="1"/>
</dbReference>
<dbReference type="GO" id="GO:0000977">
    <property type="term" value="F:RNA polymerase II transcription regulatory region sequence-specific DNA binding"/>
    <property type="evidence" value="ECO:0007669"/>
    <property type="project" value="TreeGrafter"/>
</dbReference>
<dbReference type="STRING" id="35608.A0A2U1MLC9"/>
<dbReference type="AlphaFoldDB" id="A0A2U1MLC9"/>
<sequence>MISFQQSGELVYHEIPSTISFRNQQDLTVNLHERVTIDGNTNLAGSNKRKRGRDHSSYKANSGIIGHGVRDNKDEHMLRKLVHKEIERERRKNITKLYASLGALLPYEFIKGKRSISDRTLQVVNYIKHMQGKIEAISVKRDQLKKLVGKSFKENTMNKVSISSCNGRIVEIEINSCSIEDGFHLSKVLKALVEEGLHIINYTFTKRNKRLLHSIQSEACDTTLTDLSRLQQRLVSITNTWQIFT</sequence>
<dbReference type="OrthoDB" id="1935281at2759"/>
<keyword evidence="9" id="KW-1185">Reference proteome</keyword>
<comment type="caution">
    <text evidence="8">The sequence shown here is derived from an EMBL/GenBank/DDBJ whole genome shotgun (WGS) entry which is preliminary data.</text>
</comment>
<organism evidence="8 9">
    <name type="scientific">Artemisia annua</name>
    <name type="common">Sweet wormwood</name>
    <dbReference type="NCBI Taxonomy" id="35608"/>
    <lineage>
        <taxon>Eukaryota</taxon>
        <taxon>Viridiplantae</taxon>
        <taxon>Streptophyta</taxon>
        <taxon>Embryophyta</taxon>
        <taxon>Tracheophyta</taxon>
        <taxon>Spermatophyta</taxon>
        <taxon>Magnoliopsida</taxon>
        <taxon>eudicotyledons</taxon>
        <taxon>Gunneridae</taxon>
        <taxon>Pentapetalae</taxon>
        <taxon>asterids</taxon>
        <taxon>campanulids</taxon>
        <taxon>Asterales</taxon>
        <taxon>Asteraceae</taxon>
        <taxon>Asteroideae</taxon>
        <taxon>Anthemideae</taxon>
        <taxon>Artemisiinae</taxon>
        <taxon>Artemisia</taxon>
    </lineage>
</organism>
<keyword evidence="4" id="KW-0804">Transcription</keyword>
<keyword evidence="2" id="KW-0805">Transcription regulation</keyword>
<dbReference type="GO" id="GO:0000981">
    <property type="term" value="F:DNA-binding transcription factor activity, RNA polymerase II-specific"/>
    <property type="evidence" value="ECO:0007669"/>
    <property type="project" value="TreeGrafter"/>
</dbReference>
<feature type="region of interest" description="Disordered" evidence="6">
    <location>
        <begin position="39"/>
        <end position="64"/>
    </location>
</feature>
<dbReference type="EMBL" id="PKPP01004953">
    <property type="protein sequence ID" value="PWA62058.1"/>
    <property type="molecule type" value="Genomic_DNA"/>
</dbReference>
<dbReference type="SUPFAM" id="SSF47459">
    <property type="entry name" value="HLH, helix-loop-helix DNA-binding domain"/>
    <property type="match status" value="1"/>
</dbReference>
<evidence type="ECO:0000313" key="9">
    <source>
        <dbReference type="Proteomes" id="UP000245207"/>
    </source>
</evidence>
<reference evidence="8 9" key="1">
    <citation type="journal article" date="2018" name="Mol. Plant">
        <title>The genome of Artemisia annua provides insight into the evolution of Asteraceae family and artemisinin biosynthesis.</title>
        <authorList>
            <person name="Shen Q."/>
            <person name="Zhang L."/>
            <person name="Liao Z."/>
            <person name="Wang S."/>
            <person name="Yan T."/>
            <person name="Shi P."/>
            <person name="Liu M."/>
            <person name="Fu X."/>
            <person name="Pan Q."/>
            <person name="Wang Y."/>
            <person name="Lv Z."/>
            <person name="Lu X."/>
            <person name="Zhang F."/>
            <person name="Jiang W."/>
            <person name="Ma Y."/>
            <person name="Chen M."/>
            <person name="Hao X."/>
            <person name="Li L."/>
            <person name="Tang Y."/>
            <person name="Lv G."/>
            <person name="Zhou Y."/>
            <person name="Sun X."/>
            <person name="Brodelius P.E."/>
            <person name="Rose J.K.C."/>
            <person name="Tang K."/>
        </authorList>
    </citation>
    <scope>NUCLEOTIDE SEQUENCE [LARGE SCALE GENOMIC DNA]</scope>
    <source>
        <strain evidence="9">cv. Huhao1</strain>
        <tissue evidence="8">Leaf</tissue>
    </source>
</reference>
<dbReference type="PROSITE" id="PS50888">
    <property type="entry name" value="BHLH"/>
    <property type="match status" value="1"/>
</dbReference>
<dbReference type="InterPro" id="IPR015660">
    <property type="entry name" value="MASH1/Ascl1a-like"/>
</dbReference>
<name>A0A2U1MLC9_ARTAN</name>
<feature type="domain" description="BHLH" evidence="7">
    <location>
        <begin position="78"/>
        <end position="130"/>
    </location>
</feature>
<proteinExistence type="predicted"/>
<evidence type="ECO:0000256" key="3">
    <source>
        <dbReference type="ARBA" id="ARBA00023125"/>
    </source>
</evidence>
<dbReference type="GO" id="GO:0046983">
    <property type="term" value="F:protein dimerization activity"/>
    <property type="evidence" value="ECO:0007669"/>
    <property type="project" value="InterPro"/>
</dbReference>
<keyword evidence="5" id="KW-0539">Nucleus</keyword>
<dbReference type="PANTHER" id="PTHR13935">
    <property type="entry name" value="ACHAETE-SCUTE TRANSCRIPTION FACTOR-RELATED"/>
    <property type="match status" value="1"/>
</dbReference>